<feature type="region of interest" description="Disordered" evidence="1">
    <location>
        <begin position="84"/>
        <end position="123"/>
    </location>
</feature>
<evidence type="ECO:0000313" key="2">
    <source>
        <dbReference type="EMBL" id="CDW24239.1"/>
    </source>
</evidence>
<reference evidence="2" key="1">
    <citation type="submission" date="2014-05" db="EMBL/GenBank/DDBJ databases">
        <authorList>
            <person name="Chronopoulou M."/>
        </authorList>
    </citation>
    <scope>NUCLEOTIDE SEQUENCE</scope>
    <source>
        <tissue evidence="2">Whole organism</tissue>
    </source>
</reference>
<name>A0A0K2TDY8_LEPSM</name>
<dbReference type="EMBL" id="HACA01006877">
    <property type="protein sequence ID" value="CDW24238.1"/>
    <property type="molecule type" value="Transcribed_RNA"/>
</dbReference>
<evidence type="ECO:0000256" key="1">
    <source>
        <dbReference type="SAM" id="MobiDB-lite"/>
    </source>
</evidence>
<dbReference type="AlphaFoldDB" id="A0A0K2TDY8"/>
<feature type="region of interest" description="Disordered" evidence="1">
    <location>
        <begin position="1"/>
        <end position="67"/>
    </location>
</feature>
<proteinExistence type="predicted"/>
<dbReference type="EMBL" id="HACA01006878">
    <property type="protein sequence ID" value="CDW24239.1"/>
    <property type="molecule type" value="Transcribed_RNA"/>
</dbReference>
<feature type="compositionally biased region" description="Basic and acidic residues" evidence="1">
    <location>
        <begin position="47"/>
        <end position="67"/>
    </location>
</feature>
<feature type="compositionally biased region" description="Polar residues" evidence="1">
    <location>
        <begin position="1"/>
        <end position="21"/>
    </location>
</feature>
<feature type="compositionally biased region" description="Basic and acidic residues" evidence="1">
    <location>
        <begin position="84"/>
        <end position="105"/>
    </location>
</feature>
<accession>A0A0K2TDY8</accession>
<protein>
    <submittedName>
        <fullName evidence="2">Uncharacterized protein</fullName>
    </submittedName>
</protein>
<organism evidence="2">
    <name type="scientific">Lepeophtheirus salmonis</name>
    <name type="common">Salmon louse</name>
    <name type="synonym">Caligus salmonis</name>
    <dbReference type="NCBI Taxonomy" id="72036"/>
    <lineage>
        <taxon>Eukaryota</taxon>
        <taxon>Metazoa</taxon>
        <taxon>Ecdysozoa</taxon>
        <taxon>Arthropoda</taxon>
        <taxon>Crustacea</taxon>
        <taxon>Multicrustacea</taxon>
        <taxon>Hexanauplia</taxon>
        <taxon>Copepoda</taxon>
        <taxon>Siphonostomatoida</taxon>
        <taxon>Caligidae</taxon>
        <taxon>Lepeophtheirus</taxon>
    </lineage>
</organism>
<sequence length="123" mass="13666">MSQQEATSGVRSSGELINQTRARTKVLTGTEVPLLSGQQQTPPPKLNKREGARREANRIRNAETRAVETTTERIERLKKIRDYTAATRARESSAQRNGRLKEIRENTAASRAEVSPGNTTGYT</sequence>